<keyword evidence="4" id="KW-1185">Reference proteome</keyword>
<evidence type="ECO:0000313" key="3">
    <source>
        <dbReference type="EMBL" id="GFR68675.1"/>
    </source>
</evidence>
<gene>
    <name evidence="3" type="ORF">ElyMa_003738500</name>
</gene>
<accession>A0AAV4F8K1</accession>
<evidence type="ECO:0000313" key="4">
    <source>
        <dbReference type="Proteomes" id="UP000762676"/>
    </source>
</evidence>
<evidence type="ECO:0000256" key="2">
    <source>
        <dbReference type="SAM" id="Phobius"/>
    </source>
</evidence>
<dbReference type="PANTHER" id="PTHR13225">
    <property type="entry name" value="MISEXPRESSION SUPPRESSOR OF RAS 6"/>
    <property type="match status" value="1"/>
</dbReference>
<sequence>MRISHRIHVTFRMARCALVVVTLFICLLLGLNYFTSTSRSVNRRDNIIGLEQGYLGQGRPKVSTMSKSHDYEKALKWGSWGGRPGGSLPVYIVEEHHEAARYWMWAAQAGVLGRRSGNTLIHFDAHSDLAPSIIQPGSPLLNWPKFPDVSRLVNENDRFIQAVALTGLFSRVVWVWPTWDRSSILREIHSDPTVWNITLGTWLRPIAPIEMSSYHKTRTRDQNTIPNVHVKAQDICICATSLNPPKHWNKTMRGKICLRVNSSDPDELPVVSREGCLENLSLKLETYSETEMLKQIKPGGLFHQLSTHQGFVLDIDEDFFGCAPVVQSLYDVGLKESHLREISFLVEKLFCGDTAEHERLSDMIFYKITQYLIENRTICGRMKNNLSPNKVLNDKCVLSVHQHITTSLQKMLKSLSAPFVERVFCGLRNDVFHKSMLYHLLRLLAPLDNSQLQAIAEVGICFQVSLHSYGGEGVGHFRLCDGYNRPNDTMVTFFSPKMKVVKARGKRLQSILGQLGVNPDLVTLCRSIRDGYTPRPHFRQIEKLLLNTLEERYSRRSGATIRVMYDRDLLGGKKGWWHRHHENRK</sequence>
<dbReference type="InterPro" id="IPR024131">
    <property type="entry name" value="UPF0489"/>
</dbReference>
<dbReference type="Proteomes" id="UP000762676">
    <property type="component" value="Unassembled WGS sequence"/>
</dbReference>
<keyword evidence="2" id="KW-1133">Transmembrane helix</keyword>
<dbReference type="Pfam" id="PF12640">
    <property type="entry name" value="UPF0489"/>
    <property type="match status" value="1"/>
</dbReference>
<evidence type="ECO:0000256" key="1">
    <source>
        <dbReference type="ARBA" id="ARBA00007099"/>
    </source>
</evidence>
<dbReference type="EMBL" id="BMAT01007661">
    <property type="protein sequence ID" value="GFR68675.1"/>
    <property type="molecule type" value="Genomic_DNA"/>
</dbReference>
<proteinExistence type="inferred from homology"/>
<feature type="transmembrane region" description="Helical" evidence="2">
    <location>
        <begin position="12"/>
        <end position="34"/>
    </location>
</feature>
<keyword evidence="2" id="KW-0472">Membrane</keyword>
<comment type="similarity">
    <text evidence="1">Belongs to the UPF0489 family.</text>
</comment>
<organism evidence="3 4">
    <name type="scientific">Elysia marginata</name>
    <dbReference type="NCBI Taxonomy" id="1093978"/>
    <lineage>
        <taxon>Eukaryota</taxon>
        <taxon>Metazoa</taxon>
        <taxon>Spiralia</taxon>
        <taxon>Lophotrochozoa</taxon>
        <taxon>Mollusca</taxon>
        <taxon>Gastropoda</taxon>
        <taxon>Heterobranchia</taxon>
        <taxon>Euthyneura</taxon>
        <taxon>Panpulmonata</taxon>
        <taxon>Sacoglossa</taxon>
        <taxon>Placobranchoidea</taxon>
        <taxon>Plakobranchidae</taxon>
        <taxon>Elysia</taxon>
    </lineage>
</organism>
<dbReference type="AlphaFoldDB" id="A0AAV4F8K1"/>
<name>A0AAV4F8K1_9GAST</name>
<dbReference type="PANTHER" id="PTHR13225:SF3">
    <property type="entry name" value="UPF0489 PROTEIN C5ORF22"/>
    <property type="match status" value="1"/>
</dbReference>
<comment type="caution">
    <text evidence="3">The sequence shown here is derived from an EMBL/GenBank/DDBJ whole genome shotgun (WGS) entry which is preliminary data.</text>
</comment>
<reference evidence="3 4" key="1">
    <citation type="journal article" date="2021" name="Elife">
        <title>Chloroplast acquisition without the gene transfer in kleptoplastic sea slugs, Plakobranchus ocellatus.</title>
        <authorList>
            <person name="Maeda T."/>
            <person name="Takahashi S."/>
            <person name="Yoshida T."/>
            <person name="Shimamura S."/>
            <person name="Takaki Y."/>
            <person name="Nagai Y."/>
            <person name="Toyoda A."/>
            <person name="Suzuki Y."/>
            <person name="Arimoto A."/>
            <person name="Ishii H."/>
            <person name="Satoh N."/>
            <person name="Nishiyama T."/>
            <person name="Hasebe M."/>
            <person name="Maruyama T."/>
            <person name="Minagawa J."/>
            <person name="Obokata J."/>
            <person name="Shigenobu S."/>
        </authorList>
    </citation>
    <scope>NUCLEOTIDE SEQUENCE [LARGE SCALE GENOMIC DNA]</scope>
</reference>
<protein>
    <submittedName>
        <fullName evidence="3">UPF0489 protein C5orf22</fullName>
    </submittedName>
</protein>
<keyword evidence="2" id="KW-0812">Transmembrane</keyword>